<keyword evidence="2 5" id="KW-0812">Transmembrane</keyword>
<keyword evidence="7" id="KW-1185">Reference proteome</keyword>
<dbReference type="InterPro" id="IPR032808">
    <property type="entry name" value="DoxX"/>
</dbReference>
<evidence type="ECO:0000256" key="1">
    <source>
        <dbReference type="ARBA" id="ARBA00004141"/>
    </source>
</evidence>
<evidence type="ECO:0000313" key="6">
    <source>
        <dbReference type="EMBL" id="MEX6687947.1"/>
    </source>
</evidence>
<dbReference type="EMBL" id="JAULBC010000003">
    <property type="protein sequence ID" value="MEX6687947.1"/>
    <property type="molecule type" value="Genomic_DNA"/>
</dbReference>
<dbReference type="RefSeq" id="WP_369329353.1">
    <property type="nucleotide sequence ID" value="NZ_JAULBC010000003.1"/>
</dbReference>
<feature type="transmembrane region" description="Helical" evidence="5">
    <location>
        <begin position="116"/>
        <end position="136"/>
    </location>
</feature>
<evidence type="ECO:0000256" key="3">
    <source>
        <dbReference type="ARBA" id="ARBA00022989"/>
    </source>
</evidence>
<organism evidence="6 7">
    <name type="scientific">Danxiaibacter flavus</name>
    <dbReference type="NCBI Taxonomy" id="3049108"/>
    <lineage>
        <taxon>Bacteria</taxon>
        <taxon>Pseudomonadati</taxon>
        <taxon>Bacteroidota</taxon>
        <taxon>Chitinophagia</taxon>
        <taxon>Chitinophagales</taxon>
        <taxon>Chitinophagaceae</taxon>
        <taxon>Danxiaibacter</taxon>
    </lineage>
</organism>
<protein>
    <submittedName>
        <fullName evidence="6">DoxX family protein</fullName>
    </submittedName>
</protein>
<keyword evidence="3 5" id="KW-1133">Transmembrane helix</keyword>
<comment type="subcellular location">
    <subcellularLocation>
        <location evidence="1">Membrane</location>
        <topology evidence="1">Multi-pass membrane protein</topology>
    </subcellularLocation>
</comment>
<sequence length="148" mass="15992">MKNVSRIGQLLLRLAIAVSFLMAVMDRFGLLGPPGSGTAWGDWKHFVDYTHTLVPFINRPIANIMGIVATIAEIVFGILLIVGYRVKAVALGAAVLTLCFGLCMAVFVSINAPISYPVFVFTGAALVLSGLDHHAWSIDSYIKRSIDN</sequence>
<evidence type="ECO:0000256" key="2">
    <source>
        <dbReference type="ARBA" id="ARBA00022692"/>
    </source>
</evidence>
<gene>
    <name evidence="6" type="ORF">QTN47_10600</name>
</gene>
<name>A0ABV3ZDJ4_9BACT</name>
<proteinExistence type="predicted"/>
<keyword evidence="4 5" id="KW-0472">Membrane</keyword>
<accession>A0ABV3ZDJ4</accession>
<evidence type="ECO:0000256" key="4">
    <source>
        <dbReference type="ARBA" id="ARBA00023136"/>
    </source>
</evidence>
<comment type="caution">
    <text evidence="6">The sequence shown here is derived from an EMBL/GenBank/DDBJ whole genome shotgun (WGS) entry which is preliminary data.</text>
</comment>
<evidence type="ECO:0000313" key="7">
    <source>
        <dbReference type="Proteomes" id="UP001560573"/>
    </source>
</evidence>
<feature type="transmembrane region" description="Helical" evidence="5">
    <location>
        <begin position="63"/>
        <end position="82"/>
    </location>
</feature>
<feature type="transmembrane region" description="Helical" evidence="5">
    <location>
        <begin position="89"/>
        <end position="110"/>
    </location>
</feature>
<dbReference type="Pfam" id="PF07681">
    <property type="entry name" value="DoxX"/>
    <property type="match status" value="1"/>
</dbReference>
<evidence type="ECO:0000256" key="5">
    <source>
        <dbReference type="SAM" id="Phobius"/>
    </source>
</evidence>
<reference evidence="6 7" key="1">
    <citation type="submission" date="2023-07" db="EMBL/GenBank/DDBJ databases">
        <authorList>
            <person name="Lian W.-H."/>
        </authorList>
    </citation>
    <scope>NUCLEOTIDE SEQUENCE [LARGE SCALE GENOMIC DNA]</scope>
    <source>
        <strain evidence="6 7">SYSU DXS3180</strain>
    </source>
</reference>
<dbReference type="Proteomes" id="UP001560573">
    <property type="component" value="Unassembled WGS sequence"/>
</dbReference>